<evidence type="ECO:0000313" key="1">
    <source>
        <dbReference type="EMBL" id="CAE6535935.1"/>
    </source>
</evidence>
<comment type="caution">
    <text evidence="1">The sequence shown here is derived from an EMBL/GenBank/DDBJ whole genome shotgun (WGS) entry which is preliminary data.</text>
</comment>
<gene>
    <name evidence="1" type="ORF">RDB_LOCUS178980</name>
</gene>
<sequence length="49" mass="5616">MVWLGSHFHPYHKSANRQLSKTYIRLVSFPNPHLDSSSLPREPNSKPTG</sequence>
<reference evidence="1" key="1">
    <citation type="submission" date="2021-01" db="EMBL/GenBank/DDBJ databases">
        <authorList>
            <person name="Kaushik A."/>
        </authorList>
    </citation>
    <scope>NUCLEOTIDE SEQUENCE</scope>
    <source>
        <strain evidence="1">AG6-10EEA</strain>
    </source>
</reference>
<dbReference type="AlphaFoldDB" id="A0A8H3DRN4"/>
<name>A0A8H3DRN4_9AGAM</name>
<dbReference type="Proteomes" id="UP000663853">
    <property type="component" value="Unassembled WGS sequence"/>
</dbReference>
<protein>
    <submittedName>
        <fullName evidence="1">Uncharacterized protein</fullName>
    </submittedName>
</protein>
<dbReference type="EMBL" id="CAJMXA010004150">
    <property type="protein sequence ID" value="CAE6535935.1"/>
    <property type="molecule type" value="Genomic_DNA"/>
</dbReference>
<evidence type="ECO:0000313" key="2">
    <source>
        <dbReference type="Proteomes" id="UP000663853"/>
    </source>
</evidence>
<proteinExistence type="predicted"/>
<organism evidence="1 2">
    <name type="scientific">Rhizoctonia solani</name>
    <dbReference type="NCBI Taxonomy" id="456999"/>
    <lineage>
        <taxon>Eukaryota</taxon>
        <taxon>Fungi</taxon>
        <taxon>Dikarya</taxon>
        <taxon>Basidiomycota</taxon>
        <taxon>Agaricomycotina</taxon>
        <taxon>Agaricomycetes</taxon>
        <taxon>Cantharellales</taxon>
        <taxon>Ceratobasidiaceae</taxon>
        <taxon>Rhizoctonia</taxon>
    </lineage>
</organism>
<accession>A0A8H3DRN4</accession>